<dbReference type="EMBL" id="OKRB01000073">
    <property type="protein sequence ID" value="SPE18989.1"/>
    <property type="molecule type" value="Genomic_DNA"/>
</dbReference>
<dbReference type="Proteomes" id="UP000239735">
    <property type="component" value="Unassembled WGS sequence"/>
</dbReference>
<evidence type="ECO:0000313" key="2">
    <source>
        <dbReference type="Proteomes" id="UP000239735"/>
    </source>
</evidence>
<dbReference type="AlphaFoldDB" id="A0A2N9L6U0"/>
<reference evidence="2" key="1">
    <citation type="submission" date="2018-02" db="EMBL/GenBank/DDBJ databases">
        <authorList>
            <person name="Hausmann B."/>
        </authorList>
    </citation>
    <scope>NUCLEOTIDE SEQUENCE [LARGE SCALE GENOMIC DNA]</scope>
    <source>
        <strain evidence="2">Peat soil MAG SbA5</strain>
    </source>
</reference>
<name>A0A2N9L6U0_9BACT</name>
<proteinExistence type="predicted"/>
<accession>A0A2N9L6U0</accession>
<protein>
    <submittedName>
        <fullName evidence="1">Uncharacterized protein</fullName>
    </submittedName>
</protein>
<organism evidence="1 2">
    <name type="scientific">Candidatus Sulfuritelmatomonas gaucii</name>
    <dbReference type="NCBI Taxonomy" id="2043161"/>
    <lineage>
        <taxon>Bacteria</taxon>
        <taxon>Pseudomonadati</taxon>
        <taxon>Acidobacteriota</taxon>
        <taxon>Terriglobia</taxon>
        <taxon>Terriglobales</taxon>
        <taxon>Acidobacteriaceae</taxon>
        <taxon>Candidatus Sulfuritelmatomonas</taxon>
    </lineage>
</organism>
<gene>
    <name evidence="1" type="ORF">SBA5_180022</name>
</gene>
<evidence type="ECO:0000313" key="1">
    <source>
        <dbReference type="EMBL" id="SPE18989.1"/>
    </source>
</evidence>
<sequence length="121" mass="12518">MQWTITSLGDPSTVWGIRIENRMSAPTSRSLSKVNSTPLAETFRVNAEISLSCSSPADSITGSESGNRTAQRTSCRTCAGAGALGGRGESGFSGLIVVPLSINPAATVSAFIYLAYGTKVS</sequence>